<dbReference type="Proteomes" id="UP000323324">
    <property type="component" value="Unassembled WGS sequence"/>
</dbReference>
<evidence type="ECO:0000256" key="1">
    <source>
        <dbReference type="SAM" id="SignalP"/>
    </source>
</evidence>
<dbReference type="Gene3D" id="2.60.40.1120">
    <property type="entry name" value="Carboxypeptidase-like, regulatory domain"/>
    <property type="match status" value="1"/>
</dbReference>
<comment type="caution">
    <text evidence="2">The sequence shown here is derived from an EMBL/GenBank/DDBJ whole genome shotgun (WGS) entry which is preliminary data.</text>
</comment>
<accession>A0A8H2QFF6</accession>
<dbReference type="AlphaFoldDB" id="A0A8H2QFF6"/>
<dbReference type="InterPro" id="IPR008969">
    <property type="entry name" value="CarboxyPept-like_regulatory"/>
</dbReference>
<dbReference type="EMBL" id="VSKM01000002">
    <property type="protein sequence ID" value="TYB78061.1"/>
    <property type="molecule type" value="Genomic_DNA"/>
</dbReference>
<feature type="signal peptide" evidence="1">
    <location>
        <begin position="1"/>
        <end position="19"/>
    </location>
</feature>
<evidence type="ECO:0000313" key="2">
    <source>
        <dbReference type="EMBL" id="TYB78061.1"/>
    </source>
</evidence>
<keyword evidence="2" id="KW-0645">Protease</keyword>
<organism evidence="2 3">
    <name type="scientific">Bizionia saleffrena</name>
    <dbReference type="NCBI Taxonomy" id="291189"/>
    <lineage>
        <taxon>Bacteria</taxon>
        <taxon>Pseudomonadati</taxon>
        <taxon>Bacteroidota</taxon>
        <taxon>Flavobacteriia</taxon>
        <taxon>Flavobacteriales</taxon>
        <taxon>Flavobacteriaceae</taxon>
        <taxon>Bizionia</taxon>
    </lineage>
</organism>
<evidence type="ECO:0000313" key="3">
    <source>
        <dbReference type="Proteomes" id="UP000323324"/>
    </source>
</evidence>
<reference evidence="2 3" key="1">
    <citation type="submission" date="2019-08" db="EMBL/GenBank/DDBJ databases">
        <title>Genomes of Antarctic Bizionia species.</title>
        <authorList>
            <person name="Bowman J.P."/>
        </authorList>
    </citation>
    <scope>NUCLEOTIDE SEQUENCE [LARGE SCALE GENOMIC DNA]</scope>
    <source>
        <strain evidence="2 3">HFD</strain>
    </source>
</reference>
<sequence length="96" mass="10615">MKLILGITFFILSPFFALAQTKISGFVLDSDNNAIENASVVVYDSDNNTVAYALKETNGAYVLETQFNFTNHIIVSAQSFGFEKKTDTLKLTPNVK</sequence>
<protein>
    <submittedName>
        <fullName evidence="2">Carboxypeptidase regulatory-like domain-containing protein</fullName>
    </submittedName>
</protein>
<proteinExistence type="predicted"/>
<keyword evidence="2" id="KW-0121">Carboxypeptidase</keyword>
<keyword evidence="3" id="KW-1185">Reference proteome</keyword>
<keyword evidence="2" id="KW-0378">Hydrolase</keyword>
<feature type="chain" id="PRO_5034137246" evidence="1">
    <location>
        <begin position="20"/>
        <end position="96"/>
    </location>
</feature>
<dbReference type="GO" id="GO:0004180">
    <property type="term" value="F:carboxypeptidase activity"/>
    <property type="evidence" value="ECO:0007669"/>
    <property type="project" value="UniProtKB-KW"/>
</dbReference>
<gene>
    <name evidence="2" type="ORF">ES676_02265</name>
</gene>
<dbReference type="RefSeq" id="WP_148368417.1">
    <property type="nucleotide sequence ID" value="NZ_VSKM01000002.1"/>
</dbReference>
<dbReference type="SUPFAM" id="SSF49464">
    <property type="entry name" value="Carboxypeptidase regulatory domain-like"/>
    <property type="match status" value="1"/>
</dbReference>
<dbReference type="Pfam" id="PF13620">
    <property type="entry name" value="CarboxypepD_reg"/>
    <property type="match status" value="1"/>
</dbReference>
<keyword evidence="1" id="KW-0732">Signal</keyword>
<name>A0A8H2QFF6_9FLAO</name>